<dbReference type="PROSITE" id="PS51257">
    <property type="entry name" value="PROKAR_LIPOPROTEIN"/>
    <property type="match status" value="1"/>
</dbReference>
<dbReference type="AlphaFoldDB" id="A0A1Y6B7P1"/>
<reference evidence="2" key="1">
    <citation type="submission" date="2017-04" db="EMBL/GenBank/DDBJ databases">
        <authorList>
            <person name="Varghese N."/>
            <person name="Submissions S."/>
        </authorList>
    </citation>
    <scope>NUCLEOTIDE SEQUENCE [LARGE SCALE GENOMIC DNA]</scope>
    <source>
        <strain evidence="2">RKEM611</strain>
    </source>
</reference>
<evidence type="ECO:0000313" key="2">
    <source>
        <dbReference type="Proteomes" id="UP000192907"/>
    </source>
</evidence>
<dbReference type="STRING" id="1513793.SAMN06296036_102345"/>
<gene>
    <name evidence="1" type="ORF">SAMN06296036_102345</name>
</gene>
<protein>
    <submittedName>
        <fullName evidence="1">Uncharacterized protein</fullName>
    </submittedName>
</protein>
<accession>A0A1Y6B7P1</accession>
<organism evidence="1 2">
    <name type="scientific">Pseudobacteriovorax antillogorgiicola</name>
    <dbReference type="NCBI Taxonomy" id="1513793"/>
    <lineage>
        <taxon>Bacteria</taxon>
        <taxon>Pseudomonadati</taxon>
        <taxon>Bdellovibrionota</taxon>
        <taxon>Oligoflexia</taxon>
        <taxon>Oligoflexales</taxon>
        <taxon>Pseudobacteriovoracaceae</taxon>
        <taxon>Pseudobacteriovorax</taxon>
    </lineage>
</organism>
<evidence type="ECO:0000313" key="1">
    <source>
        <dbReference type="EMBL" id="SME97214.1"/>
    </source>
</evidence>
<proteinExistence type="predicted"/>
<dbReference type="Proteomes" id="UP000192907">
    <property type="component" value="Unassembled WGS sequence"/>
</dbReference>
<sequence length="415" mass="45053">MLRFIVATLFLSLFACEENYEKNKPYSAPALPATADVVGNRVLTPTNPNGGDVVGKFEPLDPEESERRKALNVIQPILWGESIAGITMTTAFSEASSILSNSVGTNGFFVFYSEHVAIAWTGAEPNVPFAIVALDGYGGSLSVGGSIGDIKIGSDLSSLLGSYEQNQEFVRTLARTFDGQGAGYDCFALNTCRYLEFNDGFKQLEFRRGVISIDNQNRISLIYSLMDQTYPAPLTGDYVYGQSLGGLTLASNRTTTEQAIGFPVSEDAFFDFYDSLNIGIQWGGDNSPLVIIAQNRFAGDINIGDSITKKIGDSMIDILDTPPDPATVSDAELVETHAPALIQKLERILHNRAADYNCLEPGVDVTPTCKLGIFDDQLVLDLPEGAFLLQRKGTMDLDVVSLTAPRTFEEEETAE</sequence>
<name>A0A1Y6B7P1_9BACT</name>
<keyword evidence="2" id="KW-1185">Reference proteome</keyword>
<dbReference type="RefSeq" id="WP_132315088.1">
    <property type="nucleotide sequence ID" value="NZ_FWZT01000002.1"/>
</dbReference>
<dbReference type="EMBL" id="FWZT01000002">
    <property type="protein sequence ID" value="SME97214.1"/>
    <property type="molecule type" value="Genomic_DNA"/>
</dbReference>